<dbReference type="InterPro" id="IPR005840">
    <property type="entry name" value="Ribosomal_uS12_MeSTrfase_RimO"/>
</dbReference>
<feature type="binding site" evidence="8">
    <location>
        <position position="158"/>
    </location>
    <ligand>
        <name>[4Fe-4S] cluster</name>
        <dbReference type="ChEBI" id="CHEBI:49883"/>
        <label>2</label>
        <note>4Fe-4S-S-AdoMet</note>
    </ligand>
</feature>
<dbReference type="InterPro" id="IPR013848">
    <property type="entry name" value="Methylthiotransferase_N"/>
</dbReference>
<dbReference type="CDD" id="cd01335">
    <property type="entry name" value="Radical_SAM"/>
    <property type="match status" value="1"/>
</dbReference>
<dbReference type="PROSITE" id="PS51449">
    <property type="entry name" value="MTTASE_N"/>
    <property type="match status" value="1"/>
</dbReference>
<feature type="binding site" evidence="8">
    <location>
        <position position="155"/>
    </location>
    <ligand>
        <name>[4Fe-4S] cluster</name>
        <dbReference type="ChEBI" id="CHEBI:49883"/>
        <label>2</label>
        <note>4Fe-4S-S-AdoMet</note>
    </ligand>
</feature>
<sequence>MIRVAVITLGCPKNQVESEYMLGILEKNHLEVVSDPRQAEVVIINTCSFITAAREEALDTILELARAANHPRLIVAGCLAQQYASELWQELPEAAAFIGPGATGRLPEIINRVLKGERVLDVPGPEMITGELPRLIEDGKPFAYLKIAEGCNNRCTYCTIPSIKGPYRSRPLEKVVAEAVSLAARGIKELVLVAQDTTAYGLDCYGEYRLPELLRRLARIEGIEWVRLLYAYPTRITPELIEVMATEPGVVPYLDLPLQHASEGVLRRMGRPGTGAAGLRAIESLRRAIPEITIRSTFIVGFPGEEEEDFQILLDFLTDARLDWVGAFKFSPEEGTIAASLPGQVPEEVKEERYQRLMLHQQSITRACNEGWLGREVQVLKEGPEVGRSMRQAPEVDGVVYVKGDPSPAGSMVTVKLTQLYNIYDFLGEIKL</sequence>
<keyword evidence="6 8" id="KW-0408">Iron</keyword>
<gene>
    <name evidence="8" type="primary">rimO</name>
    <name evidence="11" type="ORF">MTY_2160</name>
</gene>
<name>A0A0S6UF44_NEOTH</name>
<accession>A0A0S6UF44</accession>
<dbReference type="InterPro" id="IPR012340">
    <property type="entry name" value="NA-bd_OB-fold"/>
</dbReference>
<dbReference type="AlphaFoldDB" id="A0A0S6UF44"/>
<dbReference type="Pfam" id="PF04055">
    <property type="entry name" value="Radical_SAM"/>
    <property type="match status" value="1"/>
</dbReference>
<dbReference type="PROSITE" id="PS51918">
    <property type="entry name" value="RADICAL_SAM"/>
    <property type="match status" value="1"/>
</dbReference>
<feature type="binding site" evidence="8">
    <location>
        <position position="78"/>
    </location>
    <ligand>
        <name>[4Fe-4S] cluster</name>
        <dbReference type="ChEBI" id="CHEBI:49883"/>
        <label>1</label>
    </ligand>
</feature>
<dbReference type="EMBL" id="DF238840">
    <property type="protein sequence ID" value="GAF26820.1"/>
    <property type="molecule type" value="Genomic_DNA"/>
</dbReference>
<dbReference type="SFLD" id="SFLDF00274">
    <property type="entry name" value="ribosomal_protein_S12_methylth"/>
    <property type="match status" value="1"/>
</dbReference>
<dbReference type="SUPFAM" id="SSF102114">
    <property type="entry name" value="Radical SAM enzymes"/>
    <property type="match status" value="1"/>
</dbReference>
<dbReference type="GO" id="GO:0140101">
    <property type="term" value="F:catalytic activity, acting on a tRNA"/>
    <property type="evidence" value="ECO:0007669"/>
    <property type="project" value="UniProtKB-ARBA"/>
</dbReference>
<dbReference type="InterPro" id="IPR002792">
    <property type="entry name" value="TRAM_dom"/>
</dbReference>
<dbReference type="GO" id="GO:0103039">
    <property type="term" value="F:protein methylthiotransferase activity"/>
    <property type="evidence" value="ECO:0007669"/>
    <property type="project" value="UniProtKB-EC"/>
</dbReference>
<evidence type="ECO:0000259" key="10">
    <source>
        <dbReference type="PROSITE" id="PS51918"/>
    </source>
</evidence>
<dbReference type="GeneID" id="45617104"/>
<dbReference type="SMR" id="A0A0S6UF44"/>
<dbReference type="InterPro" id="IPR023404">
    <property type="entry name" value="rSAM_horseshoe"/>
</dbReference>
<evidence type="ECO:0000256" key="7">
    <source>
        <dbReference type="ARBA" id="ARBA00023014"/>
    </source>
</evidence>
<evidence type="ECO:0000256" key="4">
    <source>
        <dbReference type="ARBA" id="ARBA00022691"/>
    </source>
</evidence>
<dbReference type="InterPro" id="IPR005839">
    <property type="entry name" value="Methylthiotransferase"/>
</dbReference>
<evidence type="ECO:0000256" key="1">
    <source>
        <dbReference type="ARBA" id="ARBA00022485"/>
    </source>
</evidence>
<dbReference type="InterPro" id="IPR020612">
    <property type="entry name" value="Methylthiotransferase_CS"/>
</dbReference>
<dbReference type="PANTHER" id="PTHR43837:SF1">
    <property type="entry name" value="RIBOSOMAL PROTEIN US12 METHYLTHIOTRANSFERASE RIMO"/>
    <property type="match status" value="1"/>
</dbReference>
<keyword evidence="3 8" id="KW-0808">Transferase</keyword>
<comment type="similarity">
    <text evidence="8">Belongs to the methylthiotransferase family. RimO subfamily.</text>
</comment>
<reference evidence="11" key="1">
    <citation type="journal article" date="2014" name="Gene">
        <title>Genome-guided analysis of transformation efficiency and carbon dioxide assimilation by Moorella thermoacetica Y72.</title>
        <authorList>
            <person name="Tsukahara K."/>
            <person name="Kita A."/>
            <person name="Nakashimada Y."/>
            <person name="Hoshino T."/>
            <person name="Murakami K."/>
        </authorList>
    </citation>
    <scope>NUCLEOTIDE SEQUENCE [LARGE SCALE GENOMIC DNA]</scope>
    <source>
        <strain evidence="11">Y72</strain>
    </source>
</reference>
<dbReference type="FunFam" id="3.80.30.20:FF:000001">
    <property type="entry name" value="tRNA-2-methylthio-N(6)-dimethylallyladenosine synthase 2"/>
    <property type="match status" value="1"/>
</dbReference>
<evidence type="ECO:0000256" key="5">
    <source>
        <dbReference type="ARBA" id="ARBA00022723"/>
    </source>
</evidence>
<keyword evidence="2 8" id="KW-0963">Cytoplasm</keyword>
<dbReference type="SFLD" id="SFLDG01061">
    <property type="entry name" value="methylthiotransferase"/>
    <property type="match status" value="1"/>
</dbReference>
<comment type="function">
    <text evidence="8">Catalyzes the methylthiolation of an aspartic acid residue of ribosomal protein uS12.</text>
</comment>
<dbReference type="NCBIfam" id="TIGR01125">
    <property type="entry name" value="30S ribosomal protein S12 methylthiotransferase RimO"/>
    <property type="match status" value="1"/>
</dbReference>
<keyword evidence="4 8" id="KW-0949">S-adenosyl-L-methionine</keyword>
<dbReference type="Gene3D" id="3.40.50.12160">
    <property type="entry name" value="Methylthiotransferase, N-terminal domain"/>
    <property type="match status" value="1"/>
</dbReference>
<comment type="subcellular location">
    <subcellularLocation>
        <location evidence="8">Cytoplasm</location>
    </subcellularLocation>
</comment>
<evidence type="ECO:0000256" key="2">
    <source>
        <dbReference type="ARBA" id="ARBA00022490"/>
    </source>
</evidence>
<dbReference type="GO" id="GO:0051539">
    <property type="term" value="F:4 iron, 4 sulfur cluster binding"/>
    <property type="evidence" value="ECO:0007669"/>
    <property type="project" value="UniProtKB-UniRule"/>
</dbReference>
<dbReference type="Proteomes" id="UP000063718">
    <property type="component" value="Unassembled WGS sequence"/>
</dbReference>
<keyword evidence="5 8" id="KW-0479">Metal-binding</keyword>
<feature type="binding site" evidence="8">
    <location>
        <position position="11"/>
    </location>
    <ligand>
        <name>[4Fe-4S] cluster</name>
        <dbReference type="ChEBI" id="CHEBI:49883"/>
        <label>1</label>
    </ligand>
</feature>
<feature type="binding site" evidence="8">
    <location>
        <position position="151"/>
    </location>
    <ligand>
        <name>[4Fe-4S] cluster</name>
        <dbReference type="ChEBI" id="CHEBI:49883"/>
        <label>2</label>
        <note>4Fe-4S-S-AdoMet</note>
    </ligand>
</feature>
<feature type="domain" description="MTTase N-terminal" evidence="9">
    <location>
        <begin position="2"/>
        <end position="115"/>
    </location>
</feature>
<dbReference type="Gene3D" id="2.40.50.140">
    <property type="entry name" value="Nucleic acid-binding proteins"/>
    <property type="match status" value="1"/>
</dbReference>
<protein>
    <recommendedName>
        <fullName evidence="8">Ribosomal protein uS12 methylthiotransferase RimO</fullName>
        <shortName evidence="8">uS12 MTTase</shortName>
        <shortName evidence="8">uS12 methylthiotransferase</shortName>
        <ecNumber evidence="8">2.8.4.4</ecNumber>
    </recommendedName>
    <alternativeName>
        <fullName evidence="8">Ribosomal protein uS12 (aspartate-C(3))-methylthiotransferase</fullName>
    </alternativeName>
    <alternativeName>
        <fullName evidence="8">Ribosome maturation factor RimO</fullName>
    </alternativeName>
</protein>
<feature type="domain" description="Radical SAM core" evidence="10">
    <location>
        <begin position="137"/>
        <end position="367"/>
    </location>
</feature>
<dbReference type="EC" id="2.8.4.4" evidence="8"/>
<feature type="binding site" evidence="8">
    <location>
        <position position="47"/>
    </location>
    <ligand>
        <name>[4Fe-4S] cluster</name>
        <dbReference type="ChEBI" id="CHEBI:49883"/>
        <label>1</label>
    </ligand>
</feature>
<dbReference type="Gene3D" id="3.80.30.20">
    <property type="entry name" value="tm_1862 like domain"/>
    <property type="match status" value="1"/>
</dbReference>
<dbReference type="PROSITE" id="PS01278">
    <property type="entry name" value="MTTASE_RADICAL"/>
    <property type="match status" value="1"/>
</dbReference>
<dbReference type="Pfam" id="PF18693">
    <property type="entry name" value="TRAM_2"/>
    <property type="match status" value="1"/>
</dbReference>
<organism evidence="11">
    <name type="scientific">Moorella thermoacetica Y72</name>
    <dbReference type="NCBI Taxonomy" id="1325331"/>
    <lineage>
        <taxon>Bacteria</taxon>
        <taxon>Bacillati</taxon>
        <taxon>Bacillota</taxon>
        <taxon>Clostridia</taxon>
        <taxon>Neomoorellales</taxon>
        <taxon>Neomoorellaceae</taxon>
        <taxon>Neomoorella</taxon>
    </lineage>
</organism>
<dbReference type="InterPro" id="IPR006638">
    <property type="entry name" value="Elp3/MiaA/NifB-like_rSAM"/>
</dbReference>
<dbReference type="PANTHER" id="PTHR43837">
    <property type="entry name" value="RIBOSOMAL PROTEIN S12 METHYLTHIOTRANSFERASE RIMO"/>
    <property type="match status" value="1"/>
</dbReference>
<dbReference type="InterPro" id="IPR007197">
    <property type="entry name" value="rSAM"/>
</dbReference>
<dbReference type="RefSeq" id="WP_011392588.1">
    <property type="nucleotide sequence ID" value="NZ_DF238840.1"/>
</dbReference>
<dbReference type="GO" id="GO:0046872">
    <property type="term" value="F:metal ion binding"/>
    <property type="evidence" value="ECO:0007669"/>
    <property type="project" value="UniProtKB-KW"/>
</dbReference>
<comment type="catalytic activity">
    <reaction evidence="8">
        <text>L-aspartate(89)-[ribosomal protein uS12]-hydrogen + (sulfur carrier)-SH + AH2 + 2 S-adenosyl-L-methionine = 3-methylsulfanyl-L-aspartate(89)-[ribosomal protein uS12]-hydrogen + (sulfur carrier)-H + 5'-deoxyadenosine + L-methionine + A + S-adenosyl-L-homocysteine + 2 H(+)</text>
        <dbReference type="Rhea" id="RHEA:37087"/>
        <dbReference type="Rhea" id="RHEA-COMP:10460"/>
        <dbReference type="Rhea" id="RHEA-COMP:10461"/>
        <dbReference type="Rhea" id="RHEA-COMP:14737"/>
        <dbReference type="Rhea" id="RHEA-COMP:14739"/>
        <dbReference type="ChEBI" id="CHEBI:13193"/>
        <dbReference type="ChEBI" id="CHEBI:15378"/>
        <dbReference type="ChEBI" id="CHEBI:17319"/>
        <dbReference type="ChEBI" id="CHEBI:17499"/>
        <dbReference type="ChEBI" id="CHEBI:29917"/>
        <dbReference type="ChEBI" id="CHEBI:29961"/>
        <dbReference type="ChEBI" id="CHEBI:57844"/>
        <dbReference type="ChEBI" id="CHEBI:57856"/>
        <dbReference type="ChEBI" id="CHEBI:59789"/>
        <dbReference type="ChEBI" id="CHEBI:64428"/>
        <dbReference type="ChEBI" id="CHEBI:73599"/>
        <dbReference type="EC" id="2.8.4.4"/>
    </reaction>
</comment>
<dbReference type="Pfam" id="PF00919">
    <property type="entry name" value="UPF0004"/>
    <property type="match status" value="1"/>
</dbReference>
<evidence type="ECO:0000256" key="3">
    <source>
        <dbReference type="ARBA" id="ARBA00022679"/>
    </source>
</evidence>
<keyword evidence="7 8" id="KW-0411">Iron-sulfur</keyword>
<dbReference type="InterPro" id="IPR038135">
    <property type="entry name" value="Methylthiotransferase_N_sf"/>
</dbReference>
<dbReference type="GO" id="GO:0035599">
    <property type="term" value="F:aspartic acid methylthiotransferase activity"/>
    <property type="evidence" value="ECO:0007669"/>
    <property type="project" value="TreeGrafter"/>
</dbReference>
<keyword evidence="1 8" id="KW-0004">4Fe-4S</keyword>
<comment type="cofactor">
    <cofactor evidence="8">
        <name>[4Fe-4S] cluster</name>
        <dbReference type="ChEBI" id="CHEBI:49883"/>
    </cofactor>
    <text evidence="8">Binds 2 [4Fe-4S] clusters. One cluster is coordinated with 3 cysteines and an exchangeable S-adenosyl-L-methionine.</text>
</comment>
<dbReference type="GO" id="GO:0005829">
    <property type="term" value="C:cytosol"/>
    <property type="evidence" value="ECO:0007669"/>
    <property type="project" value="TreeGrafter"/>
</dbReference>
<dbReference type="InterPro" id="IPR058240">
    <property type="entry name" value="rSAM_sf"/>
</dbReference>
<dbReference type="SMART" id="SM00729">
    <property type="entry name" value="Elp3"/>
    <property type="match status" value="1"/>
</dbReference>
<dbReference type="SFLD" id="SFLDG01082">
    <property type="entry name" value="B12-binding_domain_containing"/>
    <property type="match status" value="1"/>
</dbReference>
<dbReference type="GO" id="GO:0035600">
    <property type="term" value="P:tRNA methylthiolation"/>
    <property type="evidence" value="ECO:0007669"/>
    <property type="project" value="UniProtKB-ARBA"/>
</dbReference>
<evidence type="ECO:0000259" key="9">
    <source>
        <dbReference type="PROSITE" id="PS51449"/>
    </source>
</evidence>
<dbReference type="SFLD" id="SFLDS00029">
    <property type="entry name" value="Radical_SAM"/>
    <property type="match status" value="1"/>
</dbReference>
<evidence type="ECO:0000256" key="8">
    <source>
        <dbReference type="HAMAP-Rule" id="MF_01865"/>
    </source>
</evidence>
<dbReference type="NCBIfam" id="TIGR00089">
    <property type="entry name" value="MiaB/RimO family radical SAM methylthiotransferase"/>
    <property type="match status" value="1"/>
</dbReference>
<evidence type="ECO:0000313" key="11">
    <source>
        <dbReference type="EMBL" id="GAF26820.1"/>
    </source>
</evidence>
<dbReference type="HAMAP" id="MF_01865">
    <property type="entry name" value="MTTase_RimO"/>
    <property type="match status" value="1"/>
</dbReference>
<evidence type="ECO:0000256" key="6">
    <source>
        <dbReference type="ARBA" id="ARBA00023004"/>
    </source>
</evidence>
<proteinExistence type="inferred from homology"/>